<evidence type="ECO:0000256" key="1">
    <source>
        <dbReference type="SAM" id="MobiDB-lite"/>
    </source>
</evidence>
<sequence>MEADGQFIRWTSNYAPTLDVRFAREVKRIDDIPVKKLPKKTVFDEGTYEITKSDTKESAEQKFIESIDQKTFSFILHGEKLKGRFAFKKVVGGTVLQKYKDKYAIEEDVLMGDLSRTINTMIPDYDEKKVKLPGKKQTRKAVPHEAPPTPELPTPGNGIENEYDFTFYRSNNEPDICVVTDESGAVCLLKKENDNWVLLQPITRISPKKQEALTAYIGSLPNRKKK</sequence>
<proteinExistence type="predicted"/>
<dbReference type="AlphaFoldDB" id="A0A2W2B8N7"/>
<reference evidence="2 3" key="1">
    <citation type="submission" date="2018-06" db="EMBL/GenBank/DDBJ databases">
        <title>Mucibacter soli gen. nov., sp. nov., a new member of the family Chitinophagaceae producing mucin.</title>
        <authorList>
            <person name="Kim M.-K."/>
            <person name="Park S."/>
            <person name="Kim T.-S."/>
            <person name="Joung Y."/>
            <person name="Han J.-H."/>
            <person name="Kim S.B."/>
        </authorList>
    </citation>
    <scope>NUCLEOTIDE SEQUENCE [LARGE SCALE GENOMIC DNA]</scope>
    <source>
        <strain evidence="2 3">R1-15</strain>
    </source>
</reference>
<dbReference type="Proteomes" id="UP000248745">
    <property type="component" value="Unassembled WGS sequence"/>
</dbReference>
<dbReference type="EMBL" id="QKTW01000017">
    <property type="protein sequence ID" value="PZF72649.1"/>
    <property type="molecule type" value="Genomic_DNA"/>
</dbReference>
<comment type="caution">
    <text evidence="2">The sequence shown here is derived from an EMBL/GenBank/DDBJ whole genome shotgun (WGS) entry which is preliminary data.</text>
</comment>
<feature type="region of interest" description="Disordered" evidence="1">
    <location>
        <begin position="133"/>
        <end position="157"/>
    </location>
</feature>
<evidence type="ECO:0000313" key="2">
    <source>
        <dbReference type="EMBL" id="PZF72649.1"/>
    </source>
</evidence>
<evidence type="ECO:0000313" key="3">
    <source>
        <dbReference type="Proteomes" id="UP000248745"/>
    </source>
</evidence>
<gene>
    <name evidence="2" type="ORF">DN068_12345</name>
</gene>
<keyword evidence="3" id="KW-1185">Reference proteome</keyword>
<accession>A0A2W2B8N7</accession>
<protein>
    <submittedName>
        <fullName evidence="2">Uncharacterized protein</fullName>
    </submittedName>
</protein>
<organism evidence="2 3">
    <name type="scientific">Taibaiella soli</name>
    <dbReference type="NCBI Taxonomy" id="1649169"/>
    <lineage>
        <taxon>Bacteria</taxon>
        <taxon>Pseudomonadati</taxon>
        <taxon>Bacteroidota</taxon>
        <taxon>Chitinophagia</taxon>
        <taxon>Chitinophagales</taxon>
        <taxon>Chitinophagaceae</taxon>
        <taxon>Taibaiella</taxon>
    </lineage>
</organism>
<name>A0A2W2B8N7_9BACT</name>